<organism evidence="1 2">
    <name type="scientific">Beta vulgaris subsp. vulgaris</name>
    <name type="common">Beet</name>
    <dbReference type="NCBI Taxonomy" id="3555"/>
    <lineage>
        <taxon>Eukaryota</taxon>
        <taxon>Viridiplantae</taxon>
        <taxon>Streptophyta</taxon>
        <taxon>Embryophyta</taxon>
        <taxon>Tracheophyta</taxon>
        <taxon>Spermatophyta</taxon>
        <taxon>Magnoliopsida</taxon>
        <taxon>eudicotyledons</taxon>
        <taxon>Gunneridae</taxon>
        <taxon>Pentapetalae</taxon>
        <taxon>Caryophyllales</taxon>
        <taxon>Chenopodiaceae</taxon>
        <taxon>Betoideae</taxon>
        <taxon>Beta</taxon>
    </lineage>
</organism>
<name>A0A0J8CI17_BETVV</name>
<accession>A0A0J8CI17</accession>
<gene>
    <name evidence="1" type="ORF">BVRB_4g084460</name>
</gene>
<proteinExistence type="predicted"/>
<evidence type="ECO:0000313" key="1">
    <source>
        <dbReference type="EMBL" id="KMT13355.1"/>
    </source>
</evidence>
<keyword evidence="2" id="KW-1185">Reference proteome</keyword>
<dbReference type="AlphaFoldDB" id="A0A0J8CI17"/>
<dbReference type="Gramene" id="KMT13355">
    <property type="protein sequence ID" value="KMT13355"/>
    <property type="gene ID" value="BVRB_4g084460"/>
</dbReference>
<protein>
    <submittedName>
        <fullName evidence="1">Uncharacterized protein</fullName>
    </submittedName>
</protein>
<sequence>MKITNEYTSRYLVLDIVRGVEEGEFGVGGGWFKRIWRRQLRGSEVLGSGHG</sequence>
<reference evidence="1 2" key="1">
    <citation type="journal article" date="2014" name="Nature">
        <title>The genome of the recently domesticated crop plant sugar beet (Beta vulgaris).</title>
        <authorList>
            <person name="Dohm J.C."/>
            <person name="Minoche A.E."/>
            <person name="Holtgrawe D."/>
            <person name="Capella-Gutierrez S."/>
            <person name="Zakrzewski F."/>
            <person name="Tafer H."/>
            <person name="Rupp O."/>
            <person name="Sorensen T.R."/>
            <person name="Stracke R."/>
            <person name="Reinhardt R."/>
            <person name="Goesmann A."/>
            <person name="Kraft T."/>
            <person name="Schulz B."/>
            <person name="Stadler P.F."/>
            <person name="Schmidt T."/>
            <person name="Gabaldon T."/>
            <person name="Lehrach H."/>
            <person name="Weisshaar B."/>
            <person name="Himmelbauer H."/>
        </authorList>
    </citation>
    <scope>NUCLEOTIDE SEQUENCE [LARGE SCALE GENOMIC DNA]</scope>
    <source>
        <tissue evidence="1">Taproot</tissue>
    </source>
</reference>
<dbReference type="Proteomes" id="UP000035740">
    <property type="component" value="Chromosome 4"/>
</dbReference>
<evidence type="ECO:0000313" key="2">
    <source>
        <dbReference type="Proteomes" id="UP000035740"/>
    </source>
</evidence>
<dbReference type="EMBL" id="KQ090076">
    <property type="protein sequence ID" value="KMT13355.1"/>
    <property type="molecule type" value="Genomic_DNA"/>
</dbReference>